<dbReference type="EMBL" id="GL379794">
    <property type="protein sequence ID" value="EGT57865.1"/>
    <property type="molecule type" value="Genomic_DNA"/>
</dbReference>
<dbReference type="HOGENOM" id="CLU_1628586_0_0_1"/>
<evidence type="ECO:0000313" key="3">
    <source>
        <dbReference type="Proteomes" id="UP000008068"/>
    </source>
</evidence>
<feature type="region of interest" description="Disordered" evidence="1">
    <location>
        <begin position="147"/>
        <end position="174"/>
    </location>
</feature>
<evidence type="ECO:0000256" key="1">
    <source>
        <dbReference type="SAM" id="MobiDB-lite"/>
    </source>
</evidence>
<keyword evidence="3" id="KW-1185">Reference proteome</keyword>
<dbReference type="OMA" id="LYFERRI"/>
<name>G0MH84_CAEBE</name>
<accession>G0MH84</accession>
<proteinExistence type="predicted"/>
<dbReference type="eggNOG" id="ENOG502TKGK">
    <property type="taxonomic scope" value="Eukaryota"/>
</dbReference>
<gene>
    <name evidence="2" type="ORF">CAEBREN_18206</name>
</gene>
<feature type="compositionally biased region" description="Basic residues" evidence="1">
    <location>
        <begin position="151"/>
        <end position="162"/>
    </location>
</feature>
<feature type="compositionally biased region" description="Basic residues" evidence="1">
    <location>
        <begin position="82"/>
        <end position="93"/>
    </location>
</feature>
<reference evidence="3" key="1">
    <citation type="submission" date="2011-07" db="EMBL/GenBank/DDBJ databases">
        <authorList>
            <consortium name="Caenorhabditis brenneri Sequencing and Analysis Consortium"/>
            <person name="Wilson R.K."/>
        </authorList>
    </citation>
    <scope>NUCLEOTIDE SEQUENCE [LARGE SCALE GENOMIC DNA]</scope>
    <source>
        <strain evidence="3">PB2801</strain>
    </source>
</reference>
<organism evidence="3">
    <name type="scientific">Caenorhabditis brenneri</name>
    <name type="common">Nematode worm</name>
    <dbReference type="NCBI Taxonomy" id="135651"/>
    <lineage>
        <taxon>Eukaryota</taxon>
        <taxon>Metazoa</taxon>
        <taxon>Ecdysozoa</taxon>
        <taxon>Nematoda</taxon>
        <taxon>Chromadorea</taxon>
        <taxon>Rhabditida</taxon>
        <taxon>Rhabditina</taxon>
        <taxon>Rhabditomorpha</taxon>
        <taxon>Rhabditoidea</taxon>
        <taxon>Rhabditidae</taxon>
        <taxon>Peloderinae</taxon>
        <taxon>Caenorhabditis</taxon>
    </lineage>
</organism>
<evidence type="ECO:0000313" key="2">
    <source>
        <dbReference type="EMBL" id="EGT57865.1"/>
    </source>
</evidence>
<dbReference type="AlphaFoldDB" id="G0MH84"/>
<dbReference type="Proteomes" id="UP000008068">
    <property type="component" value="Unassembled WGS sequence"/>
</dbReference>
<sequence length="174" mass="20725">MVDNEISEVRRSEEGQSREELLSEIQQAFIRGADLYFERRIREIAEERRIRVAAIREQVKNNVSKQKKRWASSQSEAEKIRRKERRNRKKARKTLKMDMKRLKKRNWIPFREFKDAFAIHSQIQSYSGPELDGARDDGPILPVYEFSSNAKNKKKKKHHKGYGHGNIEKRSRTN</sequence>
<protein>
    <submittedName>
        <fullName evidence="2">Uncharacterized protein</fullName>
    </submittedName>
</protein>
<dbReference type="InParanoid" id="G0MH84"/>
<feature type="region of interest" description="Disordered" evidence="1">
    <location>
        <begin position="65"/>
        <end position="93"/>
    </location>
</feature>